<feature type="region of interest" description="Disordered" evidence="1">
    <location>
        <begin position="27"/>
        <end position="46"/>
    </location>
</feature>
<dbReference type="InterPro" id="IPR042258">
    <property type="entry name" value="DGOK_N"/>
</dbReference>
<dbReference type="Gene3D" id="3.30.420.300">
    <property type="entry name" value="2-keto-3-deoxy-galactonokinase, substrate binding domain"/>
    <property type="match status" value="1"/>
</dbReference>
<dbReference type="EMBL" id="JADZLT010000049">
    <property type="protein sequence ID" value="MBH0238079.1"/>
    <property type="molecule type" value="Genomic_DNA"/>
</dbReference>
<dbReference type="Gene3D" id="3.30.420.310">
    <property type="entry name" value="2-keto-3-deoxy-galactonokinase, C-terminal domain"/>
    <property type="match status" value="1"/>
</dbReference>
<accession>A0A931I284</accession>
<dbReference type="InterPro" id="IPR007729">
    <property type="entry name" value="DGOK"/>
</dbReference>
<comment type="caution">
    <text evidence="2">The sequence shown here is derived from an EMBL/GenBank/DDBJ whole genome shotgun (WGS) entry which is preliminary data.</text>
</comment>
<evidence type="ECO:0000256" key="1">
    <source>
        <dbReference type="SAM" id="MobiDB-lite"/>
    </source>
</evidence>
<dbReference type="Proteomes" id="UP000631694">
    <property type="component" value="Unassembled WGS sequence"/>
</dbReference>
<organism evidence="2 3">
    <name type="scientific">Methylobrevis albus</name>
    <dbReference type="NCBI Taxonomy" id="2793297"/>
    <lineage>
        <taxon>Bacteria</taxon>
        <taxon>Pseudomonadati</taxon>
        <taxon>Pseudomonadota</taxon>
        <taxon>Alphaproteobacteria</taxon>
        <taxon>Hyphomicrobiales</taxon>
        <taxon>Pleomorphomonadaceae</taxon>
        <taxon>Methylobrevis</taxon>
    </lineage>
</organism>
<dbReference type="InterPro" id="IPR042257">
    <property type="entry name" value="DGOK_C"/>
</dbReference>
<evidence type="ECO:0000313" key="2">
    <source>
        <dbReference type="EMBL" id="MBH0238079.1"/>
    </source>
</evidence>
<dbReference type="GO" id="GO:0034194">
    <property type="term" value="P:D-galactonate catabolic process"/>
    <property type="evidence" value="ECO:0007669"/>
    <property type="project" value="InterPro"/>
</dbReference>
<dbReference type="GO" id="GO:0008671">
    <property type="term" value="F:2-dehydro-3-deoxygalactonokinase activity"/>
    <property type="evidence" value="ECO:0007669"/>
    <property type="project" value="InterPro"/>
</dbReference>
<gene>
    <name evidence="2" type="ORF">I5731_09625</name>
</gene>
<dbReference type="Pfam" id="PF05035">
    <property type="entry name" value="DGOK"/>
    <property type="match status" value="1"/>
</dbReference>
<dbReference type="AlphaFoldDB" id="A0A931I284"/>
<sequence length="369" mass="36918">MKLCSAGWNCTSGFPAAAAGEARGVGGTGDGTINSPAGDIPAGGTIPAEQPRLAAVDWGTSSFRLWLVGAGGTVLAERRAAEGMQAVPPGGFEAVLRGHLAAVGVEATDAPLPVVLCGMVGARQGWREAAYADCPADPAALAAAALRFDLPGLDLAILPGVARRDADRPDVMRGEETQLAGLLALEPDYAGVVVLPGTHAKWATVAGGRIADFRTVMTGELHALLAGHSILRHSIGDARPSGDPASPGFRAGLARGLADPAALAGEIFALRAGDLLFARHGAEVADRLSGLLIGAEVGAMLAGVAKGAAIGLVAAGPLAGLYRAAFVAAGRPARDLDADVLVRAGLIAAAGRLWPDLAALTPPAHNSAA</sequence>
<name>A0A931I284_9HYPH</name>
<evidence type="ECO:0000313" key="3">
    <source>
        <dbReference type="Proteomes" id="UP000631694"/>
    </source>
</evidence>
<keyword evidence="3" id="KW-1185">Reference proteome</keyword>
<proteinExistence type="predicted"/>
<reference evidence="2" key="1">
    <citation type="submission" date="2020-12" db="EMBL/GenBank/DDBJ databases">
        <title>Methylobrevis albus sp. nov., isolated from fresh water lack sediment.</title>
        <authorList>
            <person name="Zou Q."/>
        </authorList>
    </citation>
    <scope>NUCLEOTIDE SEQUENCE</scope>
    <source>
        <strain evidence="2">L22</strain>
    </source>
</reference>
<protein>
    <submittedName>
        <fullName evidence="2">2-dehydro-3-deoxygalactonokinase</fullName>
    </submittedName>
</protein>